<evidence type="ECO:0000313" key="3">
    <source>
        <dbReference type="EMBL" id="KUN75540.1"/>
    </source>
</evidence>
<protein>
    <recommendedName>
        <fullName evidence="2">Helicase-associated domain-containing protein</fullName>
    </recommendedName>
</protein>
<keyword evidence="4" id="KW-1185">Reference proteome</keyword>
<reference evidence="3 4" key="1">
    <citation type="submission" date="2015-10" db="EMBL/GenBank/DDBJ databases">
        <title>Draft genome sequence of Streptomyces griseoruber DSM 40281, type strain for the species Streptomyces griseoruber.</title>
        <authorList>
            <person name="Ruckert C."/>
            <person name="Winkler A."/>
            <person name="Kalinowski J."/>
            <person name="Kampfer P."/>
            <person name="Glaeser S."/>
        </authorList>
    </citation>
    <scope>NUCLEOTIDE SEQUENCE [LARGE SCALE GENOMIC DNA]</scope>
    <source>
        <strain evidence="3 4">DSM 40281</strain>
    </source>
</reference>
<accession>A0A117R7M2</accession>
<proteinExistence type="predicted"/>
<feature type="domain" description="Helicase-associated" evidence="2">
    <location>
        <begin position="60"/>
        <end position="129"/>
    </location>
</feature>
<dbReference type="Proteomes" id="UP000052982">
    <property type="component" value="Unassembled WGS sequence"/>
</dbReference>
<dbReference type="InterPro" id="IPR005114">
    <property type="entry name" value="Helicase_assoc"/>
</dbReference>
<evidence type="ECO:0000256" key="1">
    <source>
        <dbReference type="SAM" id="MobiDB-lite"/>
    </source>
</evidence>
<evidence type="ECO:0000259" key="2">
    <source>
        <dbReference type="Pfam" id="PF03457"/>
    </source>
</evidence>
<feature type="region of interest" description="Disordered" evidence="1">
    <location>
        <begin position="1"/>
        <end position="67"/>
    </location>
</feature>
<organism evidence="3 4">
    <name type="scientific">Streptomyces griseoruber</name>
    <dbReference type="NCBI Taxonomy" id="1943"/>
    <lineage>
        <taxon>Bacteria</taxon>
        <taxon>Bacillati</taxon>
        <taxon>Actinomycetota</taxon>
        <taxon>Actinomycetes</taxon>
        <taxon>Kitasatosporales</taxon>
        <taxon>Streptomycetaceae</taxon>
        <taxon>Streptomyces</taxon>
    </lineage>
</organism>
<dbReference type="Pfam" id="PF03457">
    <property type="entry name" value="HA"/>
    <property type="match status" value="2"/>
</dbReference>
<comment type="caution">
    <text evidence="3">The sequence shown here is derived from an EMBL/GenBank/DDBJ whole genome shotgun (WGS) entry which is preliminary data.</text>
</comment>
<dbReference type="EMBL" id="LMWW01000077">
    <property type="protein sequence ID" value="KUN75540.1"/>
    <property type="molecule type" value="Genomic_DNA"/>
</dbReference>
<evidence type="ECO:0000313" key="4">
    <source>
        <dbReference type="Proteomes" id="UP000052982"/>
    </source>
</evidence>
<gene>
    <name evidence="3" type="ORF">AQJ64_42015</name>
</gene>
<name>A0A117R7M2_9ACTN</name>
<feature type="domain" description="Helicase-associated" evidence="2">
    <location>
        <begin position="3"/>
        <end position="36"/>
    </location>
</feature>
<sequence>MTFDGDDLGQWLKRQKQPGTWAQLSTEQQERLSRLGIKPAPTPPPASTTKSSGKGPSKTQQAFQRGLAAVTQWVEREGDRPVPRGHSEQVTVDGEAEPVAVKLGVWTSNTKSRRDKLSAEQLAALAELDVDWI</sequence>
<feature type="compositionally biased region" description="Polar residues" evidence="1">
    <location>
        <begin position="17"/>
        <end position="27"/>
    </location>
</feature>
<feature type="compositionally biased region" description="Low complexity" evidence="1">
    <location>
        <begin position="47"/>
        <end position="59"/>
    </location>
</feature>
<dbReference type="AlphaFoldDB" id="A0A117R7M2"/>